<name>A0A151IQ17_9HYME</name>
<evidence type="ECO:0000313" key="2">
    <source>
        <dbReference type="EMBL" id="KYN08251.1"/>
    </source>
</evidence>
<evidence type="ECO:0000313" key="3">
    <source>
        <dbReference type="Proteomes" id="UP000078542"/>
    </source>
</evidence>
<accession>A0A151IQ17</accession>
<dbReference type="CDD" id="cd09276">
    <property type="entry name" value="Rnase_HI_RT_non_LTR"/>
    <property type="match status" value="1"/>
</dbReference>
<dbReference type="PANTHER" id="PTHR47723">
    <property type="entry name" value="OS05G0353850 PROTEIN"/>
    <property type="match status" value="1"/>
</dbReference>
<dbReference type="STRING" id="456900.A0A151IQ17"/>
<dbReference type="InterPro" id="IPR012337">
    <property type="entry name" value="RNaseH-like_sf"/>
</dbReference>
<dbReference type="InterPro" id="IPR002156">
    <property type="entry name" value="RNaseH_domain"/>
</dbReference>
<dbReference type="Proteomes" id="UP000078542">
    <property type="component" value="Unassembled WGS sequence"/>
</dbReference>
<dbReference type="GO" id="GO:0003676">
    <property type="term" value="F:nucleic acid binding"/>
    <property type="evidence" value="ECO:0007669"/>
    <property type="project" value="InterPro"/>
</dbReference>
<protein>
    <recommendedName>
        <fullName evidence="1">RNase H type-1 domain-containing protein</fullName>
    </recommendedName>
</protein>
<organism evidence="2 3">
    <name type="scientific">Cyphomyrmex costatus</name>
    <dbReference type="NCBI Taxonomy" id="456900"/>
    <lineage>
        <taxon>Eukaryota</taxon>
        <taxon>Metazoa</taxon>
        <taxon>Ecdysozoa</taxon>
        <taxon>Arthropoda</taxon>
        <taxon>Hexapoda</taxon>
        <taxon>Insecta</taxon>
        <taxon>Pterygota</taxon>
        <taxon>Neoptera</taxon>
        <taxon>Endopterygota</taxon>
        <taxon>Hymenoptera</taxon>
        <taxon>Apocrita</taxon>
        <taxon>Aculeata</taxon>
        <taxon>Formicoidea</taxon>
        <taxon>Formicidae</taxon>
        <taxon>Myrmicinae</taxon>
        <taxon>Cyphomyrmex</taxon>
    </lineage>
</organism>
<dbReference type="GO" id="GO:0004523">
    <property type="term" value="F:RNA-DNA hybrid ribonuclease activity"/>
    <property type="evidence" value="ECO:0007669"/>
    <property type="project" value="InterPro"/>
</dbReference>
<dbReference type="Gene3D" id="3.30.420.10">
    <property type="entry name" value="Ribonuclease H-like superfamily/Ribonuclease H"/>
    <property type="match status" value="1"/>
</dbReference>
<keyword evidence="3" id="KW-1185">Reference proteome</keyword>
<feature type="domain" description="RNase H type-1" evidence="1">
    <location>
        <begin position="8"/>
        <end position="141"/>
    </location>
</feature>
<dbReference type="PANTHER" id="PTHR47723:SF13">
    <property type="entry name" value="PUTATIVE-RELATED"/>
    <property type="match status" value="1"/>
</dbReference>
<dbReference type="Pfam" id="PF00075">
    <property type="entry name" value="RNase_H"/>
    <property type="match status" value="1"/>
</dbReference>
<dbReference type="PROSITE" id="PS50879">
    <property type="entry name" value="RNASE_H_1"/>
    <property type="match status" value="1"/>
</dbReference>
<dbReference type="InterPro" id="IPR053151">
    <property type="entry name" value="RNase_H-like"/>
</dbReference>
<evidence type="ECO:0000259" key="1">
    <source>
        <dbReference type="PROSITE" id="PS50879"/>
    </source>
</evidence>
<reference evidence="2 3" key="1">
    <citation type="submission" date="2016-03" db="EMBL/GenBank/DDBJ databases">
        <title>Cyphomyrmex costatus WGS genome.</title>
        <authorList>
            <person name="Nygaard S."/>
            <person name="Hu H."/>
            <person name="Boomsma J."/>
            <person name="Zhang G."/>
        </authorList>
    </citation>
    <scope>NUCLEOTIDE SEQUENCE [LARGE SCALE GENOMIC DNA]</scope>
    <source>
        <strain evidence="2">MS0001</strain>
        <tissue evidence="2">Whole body</tissue>
    </source>
</reference>
<dbReference type="InterPro" id="IPR036397">
    <property type="entry name" value="RNaseH_sf"/>
</dbReference>
<proteinExistence type="predicted"/>
<dbReference type="AlphaFoldDB" id="A0A151IQ17"/>
<gene>
    <name evidence="2" type="ORF">ALC62_00762</name>
</gene>
<dbReference type="EMBL" id="KQ976795">
    <property type="protein sequence ID" value="KYN08251.1"/>
    <property type="molecule type" value="Genomic_DNA"/>
</dbReference>
<dbReference type="SUPFAM" id="SSF53098">
    <property type="entry name" value="Ribonuclease H-like"/>
    <property type="match status" value="1"/>
</dbReference>
<sequence>MSKLQELDPNGIFYYTDGSKLTEDGCAGAAFYSPQLGHCFKYKLTDNSSVFSAEAWAIYQALILTLDAGYSKLFIFSDSRSVLEALASYRLINDNYIIHKIKAVLLQLEERSINCYLFWIPSHKGILGNEVADRAAKEACMDGGYYRTPYSDLQIQAVAKARTCFQAYLEEKAILTGTHYHSLYSSTITTKPWYFKLALNRGEIVLINRLRSNHYNLNYSLHRKNMVLSPSCECGDPRQDINHIVFYCPLTRNKAGSLIRYINKNFPSHTSSIDGRVIGQVCSFFRKHLIYEPGLQT</sequence>